<dbReference type="EMBL" id="JABFDN010000006">
    <property type="protein sequence ID" value="NPU67425.1"/>
    <property type="molecule type" value="Genomic_DNA"/>
</dbReference>
<gene>
    <name evidence="1" type="ORF">HL667_20650</name>
</gene>
<dbReference type="Proteomes" id="UP000886476">
    <property type="component" value="Unassembled WGS sequence"/>
</dbReference>
<comment type="caution">
    <text evidence="1">The sequence shown here is derived from an EMBL/GenBank/DDBJ whole genome shotgun (WGS) entry which is preliminary data.</text>
</comment>
<name>A0ABX2CI61_9BRAD</name>
<dbReference type="RefSeq" id="WP_172112182.1">
    <property type="nucleotide sequence ID" value="NZ_JABFDN010000006.1"/>
</dbReference>
<evidence type="ECO:0000313" key="1">
    <source>
        <dbReference type="EMBL" id="NPU67425.1"/>
    </source>
</evidence>
<accession>A0ABX2CI61</accession>
<sequence length="74" mass="7807">MSAAEAEPEIIASAVANKANFFMTFPITQISSIGPMFGPPGRNQDHLRHTSAMCDSVLPQVKQKSAASAAFLGD</sequence>
<proteinExistence type="predicted"/>
<protein>
    <submittedName>
        <fullName evidence="1">Uncharacterized protein</fullName>
    </submittedName>
</protein>
<organism evidence="1 2">
    <name type="scientific">Bradyrhizobium aeschynomenes</name>
    <dbReference type="NCBI Taxonomy" id="2734909"/>
    <lineage>
        <taxon>Bacteria</taxon>
        <taxon>Pseudomonadati</taxon>
        <taxon>Pseudomonadota</taxon>
        <taxon>Alphaproteobacteria</taxon>
        <taxon>Hyphomicrobiales</taxon>
        <taxon>Nitrobacteraceae</taxon>
        <taxon>Bradyrhizobium</taxon>
    </lineage>
</organism>
<keyword evidence="2" id="KW-1185">Reference proteome</keyword>
<reference evidence="1" key="1">
    <citation type="submission" date="2020-05" db="EMBL/GenBank/DDBJ databases">
        <title>Nod-independent and nitrogen-fixing Bradyrhizobium aeschynomene sp. nov. isolated from nodules of Aeschynomene indica.</title>
        <authorList>
            <person name="Zhang Z."/>
        </authorList>
    </citation>
    <scope>NUCLEOTIDE SEQUENCE</scope>
    <source>
        <strain evidence="1">83012</strain>
    </source>
</reference>
<evidence type="ECO:0000313" key="2">
    <source>
        <dbReference type="Proteomes" id="UP000886476"/>
    </source>
</evidence>